<keyword evidence="2" id="KW-1185">Reference proteome</keyword>
<protein>
    <submittedName>
        <fullName evidence="1">Uncharacterized protein</fullName>
    </submittedName>
</protein>
<organism evidence="1 2">
    <name type="scientific">Pedobacter gandavensis</name>
    <dbReference type="NCBI Taxonomy" id="2679963"/>
    <lineage>
        <taxon>Bacteria</taxon>
        <taxon>Pseudomonadati</taxon>
        <taxon>Bacteroidota</taxon>
        <taxon>Sphingobacteriia</taxon>
        <taxon>Sphingobacteriales</taxon>
        <taxon>Sphingobacteriaceae</taxon>
        <taxon>Pedobacter</taxon>
    </lineage>
</organism>
<sequence length="194" mass="21414">MNNITPYPVLECVVSIIEDVISGIKVDYTSESKATLIDGNAGILLEQQSDSNGNLTINIKDPKDIILSEDLLPDLQELHKSAKGALKTELEKTTIIINGLDVETQLVYQSAKDAFDQISNSYEFVKTLEKEVSKIKSTLKFGSNVFDLTVSNEQGQILISPEFASSFNAAIQKTVEDDALKVQNVLNIMFKENK</sequence>
<dbReference type="EMBL" id="WNXC01000001">
    <property type="protein sequence ID" value="MBB2148657.1"/>
    <property type="molecule type" value="Genomic_DNA"/>
</dbReference>
<dbReference type="Proteomes" id="UP000636110">
    <property type="component" value="Unassembled WGS sequence"/>
</dbReference>
<accession>A0ABR6ETY8</accession>
<comment type="caution">
    <text evidence="1">The sequence shown here is derived from an EMBL/GenBank/DDBJ whole genome shotgun (WGS) entry which is preliminary data.</text>
</comment>
<name>A0ABR6ETY8_9SPHI</name>
<evidence type="ECO:0000313" key="1">
    <source>
        <dbReference type="EMBL" id="MBB2148657.1"/>
    </source>
</evidence>
<proteinExistence type="predicted"/>
<reference evidence="1 2" key="1">
    <citation type="submission" date="2019-11" db="EMBL/GenBank/DDBJ databases">
        <title>Description of Pedobacter sp. LMG 31462T.</title>
        <authorList>
            <person name="Carlier A."/>
            <person name="Qi S."/>
            <person name="Vandamme P."/>
        </authorList>
    </citation>
    <scope>NUCLEOTIDE SEQUENCE [LARGE SCALE GENOMIC DNA]</scope>
    <source>
        <strain evidence="1 2">LMG 31462</strain>
    </source>
</reference>
<evidence type="ECO:0000313" key="2">
    <source>
        <dbReference type="Proteomes" id="UP000636110"/>
    </source>
</evidence>
<dbReference type="RefSeq" id="WP_182954851.1">
    <property type="nucleotide sequence ID" value="NZ_WNXC01000001.1"/>
</dbReference>
<gene>
    <name evidence="1" type="ORF">GM920_07005</name>
</gene>